<evidence type="ECO:0000256" key="3">
    <source>
        <dbReference type="ARBA" id="ARBA00022448"/>
    </source>
</evidence>
<evidence type="ECO:0000256" key="10">
    <source>
        <dbReference type="ARBA" id="ARBA00023136"/>
    </source>
</evidence>
<keyword evidence="5" id="KW-0997">Cell inner membrane</keyword>
<dbReference type="InterPro" id="IPR045861">
    <property type="entry name" value="CorA_cytoplasmic_dom"/>
</dbReference>
<dbReference type="Proteomes" id="UP001210865">
    <property type="component" value="Chromosome"/>
</dbReference>
<dbReference type="InterPro" id="IPR045863">
    <property type="entry name" value="CorA_TM1_TM2"/>
</dbReference>
<protein>
    <submittedName>
        <fullName evidence="12">Magnesium transporter CorA</fullName>
    </submittedName>
</protein>
<dbReference type="PANTHER" id="PTHR46494:SF3">
    <property type="entry name" value="ZINC TRANSPORT PROTEIN ZNTB"/>
    <property type="match status" value="1"/>
</dbReference>
<dbReference type="Gene3D" id="3.30.460.20">
    <property type="entry name" value="CorA soluble domain-like"/>
    <property type="match status" value="1"/>
</dbReference>
<dbReference type="Pfam" id="PF01544">
    <property type="entry name" value="CorA"/>
    <property type="match status" value="1"/>
</dbReference>
<feature type="transmembrane region" description="Helical" evidence="11">
    <location>
        <begin position="271"/>
        <end position="293"/>
    </location>
</feature>
<dbReference type="EMBL" id="CP115174">
    <property type="protein sequence ID" value="WBO20786.1"/>
    <property type="molecule type" value="Genomic_DNA"/>
</dbReference>
<evidence type="ECO:0000256" key="4">
    <source>
        <dbReference type="ARBA" id="ARBA00022475"/>
    </source>
</evidence>
<dbReference type="InterPro" id="IPR002523">
    <property type="entry name" value="MgTranspt_CorA/ZnTranspt_ZntB"/>
</dbReference>
<evidence type="ECO:0000256" key="8">
    <source>
        <dbReference type="ARBA" id="ARBA00022989"/>
    </source>
</evidence>
<reference evidence="12 13" key="1">
    <citation type="submission" date="2022-12" db="EMBL/GenBank/DDBJ databases">
        <title>Sphingomonas abieness sp. nov., an endophytic bacterium isolated from Abies koreana.</title>
        <authorList>
            <person name="Jiang L."/>
            <person name="Lee J."/>
        </authorList>
    </citation>
    <scope>NUCLEOTIDE SEQUENCE [LARGE SCALE GENOMIC DNA]</scope>
    <source>
        <strain evidence="13">PAMB 00755</strain>
    </source>
</reference>
<comment type="similarity">
    <text evidence="2">Belongs to the CorA metal ion transporter (MIT) (TC 1.A.35) family.</text>
</comment>
<keyword evidence="6 11" id="KW-0812">Transmembrane</keyword>
<evidence type="ECO:0000256" key="6">
    <source>
        <dbReference type="ARBA" id="ARBA00022692"/>
    </source>
</evidence>
<keyword evidence="10 11" id="KW-0472">Membrane</keyword>
<evidence type="ECO:0000256" key="2">
    <source>
        <dbReference type="ARBA" id="ARBA00009765"/>
    </source>
</evidence>
<evidence type="ECO:0000256" key="5">
    <source>
        <dbReference type="ARBA" id="ARBA00022519"/>
    </source>
</evidence>
<dbReference type="Gene3D" id="1.20.58.340">
    <property type="entry name" value="Magnesium transport protein CorA, transmembrane region"/>
    <property type="match status" value="2"/>
</dbReference>
<dbReference type="SUPFAM" id="SSF143865">
    <property type="entry name" value="CorA soluble domain-like"/>
    <property type="match status" value="1"/>
</dbReference>
<evidence type="ECO:0000256" key="9">
    <source>
        <dbReference type="ARBA" id="ARBA00023065"/>
    </source>
</evidence>
<keyword evidence="8 11" id="KW-1133">Transmembrane helix</keyword>
<dbReference type="SUPFAM" id="SSF144083">
    <property type="entry name" value="Magnesium transport protein CorA, transmembrane region"/>
    <property type="match status" value="1"/>
</dbReference>
<keyword evidence="9" id="KW-0406">Ion transport</keyword>
<comment type="subcellular location">
    <subcellularLocation>
        <location evidence="1">Cell membrane</location>
        <topology evidence="1">Multi-pass membrane protein</topology>
    </subcellularLocation>
</comment>
<evidence type="ECO:0000313" key="13">
    <source>
        <dbReference type="Proteomes" id="UP001210865"/>
    </source>
</evidence>
<evidence type="ECO:0000256" key="11">
    <source>
        <dbReference type="SAM" id="Phobius"/>
    </source>
</evidence>
<name>A0ABY7NGV8_9SPHN</name>
<evidence type="ECO:0000256" key="1">
    <source>
        <dbReference type="ARBA" id="ARBA00004651"/>
    </source>
</evidence>
<feature type="transmembrane region" description="Helical" evidence="11">
    <location>
        <begin position="305"/>
        <end position="325"/>
    </location>
</feature>
<accession>A0ABY7NGV8</accession>
<keyword evidence="3" id="KW-0813">Transport</keyword>
<dbReference type="PANTHER" id="PTHR46494">
    <property type="entry name" value="CORA FAMILY METAL ION TRANSPORTER (EUROFUNG)"/>
    <property type="match status" value="1"/>
</dbReference>
<keyword evidence="4" id="KW-1003">Cell membrane</keyword>
<sequence>MKADDREAELRETVRQPGLVWCYHLTDEGDGGLQAAIPPADCSFRWIHLNLSDQRSLRWLEEEAGLPATVHAALLTRDSHQRVVVEGDTVGLVLHDFERGFDPSSIGRIGGLHIAMKPGLIITGRYRPLHSADLFRNRLEEGQRLADTPTALDFVLGVLTDSLASMVLDLSTELLEAEENLLVDDEAPDTRDLIAARRRSAQLHRMIGGTRVTLQRMERHPALPEGLAPIAQRFQPRLSALDADIVAGQNQLKLLRDELDLQAAQRTNANVYLLSILTALMMPATLVTGFFGMNTGGLPFAQGDHGTLLASGVALFSAAASWLLLRWMGLVRKQ</sequence>
<keyword evidence="13" id="KW-1185">Reference proteome</keyword>
<evidence type="ECO:0000256" key="7">
    <source>
        <dbReference type="ARBA" id="ARBA00022833"/>
    </source>
</evidence>
<proteinExistence type="inferred from homology"/>
<keyword evidence="7" id="KW-0862">Zinc</keyword>
<dbReference type="RefSeq" id="WP_270075436.1">
    <property type="nucleotide sequence ID" value="NZ_CP115174.1"/>
</dbReference>
<organism evidence="12 13">
    <name type="scientific">Sphingomonas abietis</name>
    <dbReference type="NCBI Taxonomy" id="3012344"/>
    <lineage>
        <taxon>Bacteria</taxon>
        <taxon>Pseudomonadati</taxon>
        <taxon>Pseudomonadota</taxon>
        <taxon>Alphaproteobacteria</taxon>
        <taxon>Sphingomonadales</taxon>
        <taxon>Sphingomonadaceae</taxon>
        <taxon>Sphingomonas</taxon>
    </lineage>
</organism>
<evidence type="ECO:0000313" key="12">
    <source>
        <dbReference type="EMBL" id="WBO20786.1"/>
    </source>
</evidence>
<gene>
    <name evidence="12" type="ORF">PBT88_11225</name>
</gene>